<dbReference type="GO" id="GO:0006567">
    <property type="term" value="P:L-threonine catabolic process"/>
    <property type="evidence" value="ECO:0007669"/>
    <property type="project" value="TreeGrafter"/>
</dbReference>
<evidence type="ECO:0000256" key="2">
    <source>
        <dbReference type="ARBA" id="ARBA00022898"/>
    </source>
</evidence>
<protein>
    <submittedName>
        <fullName evidence="6">Threonine synthase</fullName>
    </submittedName>
</protein>
<feature type="region of interest" description="Disordered" evidence="4">
    <location>
        <begin position="1"/>
        <end position="20"/>
    </location>
</feature>
<dbReference type="InterPro" id="IPR036052">
    <property type="entry name" value="TrpB-like_PALP_sf"/>
</dbReference>
<dbReference type="InterPro" id="IPR001926">
    <property type="entry name" value="TrpB-like_PALP"/>
</dbReference>
<dbReference type="GO" id="GO:0009097">
    <property type="term" value="P:isoleucine biosynthetic process"/>
    <property type="evidence" value="ECO:0007669"/>
    <property type="project" value="TreeGrafter"/>
</dbReference>
<evidence type="ECO:0000313" key="7">
    <source>
        <dbReference type="Proteomes" id="UP000011650"/>
    </source>
</evidence>
<dbReference type="OrthoDB" id="85597at2157"/>
<dbReference type="SUPFAM" id="SSF53686">
    <property type="entry name" value="Tryptophan synthase beta subunit-like PLP-dependent enzymes"/>
    <property type="match status" value="1"/>
</dbReference>
<evidence type="ECO:0000259" key="5">
    <source>
        <dbReference type="Pfam" id="PF00291"/>
    </source>
</evidence>
<dbReference type="InterPro" id="IPR000634">
    <property type="entry name" value="Ser/Thr_deHydtase_PyrdxlP-BS"/>
</dbReference>
<evidence type="ECO:0000256" key="1">
    <source>
        <dbReference type="ARBA" id="ARBA00001933"/>
    </source>
</evidence>
<dbReference type="EMBL" id="AOJG01000017">
    <property type="protein sequence ID" value="EMA61443.1"/>
    <property type="molecule type" value="Genomic_DNA"/>
</dbReference>
<keyword evidence="7" id="KW-1185">Reference proteome</keyword>
<dbReference type="CDD" id="cd01563">
    <property type="entry name" value="Thr-synth_1"/>
    <property type="match status" value="1"/>
</dbReference>
<dbReference type="Pfam" id="PF00291">
    <property type="entry name" value="PALP"/>
    <property type="match status" value="1"/>
</dbReference>
<keyword evidence="2" id="KW-0663">Pyridoxal phosphate</keyword>
<dbReference type="AlphaFoldDB" id="M0NV48"/>
<organism evidence="6 7">
    <name type="scientific">Halorubrum lipolyticum DSM 21995</name>
    <dbReference type="NCBI Taxonomy" id="1227482"/>
    <lineage>
        <taxon>Archaea</taxon>
        <taxon>Methanobacteriati</taxon>
        <taxon>Methanobacteriota</taxon>
        <taxon>Stenosarchaea group</taxon>
        <taxon>Halobacteria</taxon>
        <taxon>Halobacteriales</taxon>
        <taxon>Haloferacaceae</taxon>
        <taxon>Halorubrum</taxon>
    </lineage>
</organism>
<dbReference type="PATRIC" id="fig|1227482.3.peg.1432"/>
<evidence type="ECO:0000256" key="4">
    <source>
        <dbReference type="SAM" id="MobiDB-lite"/>
    </source>
</evidence>
<feature type="domain" description="Tryptophan synthase beta chain-like PALP" evidence="5">
    <location>
        <begin position="81"/>
        <end position="404"/>
    </location>
</feature>
<dbReference type="Gene3D" id="3.40.50.1100">
    <property type="match status" value="2"/>
</dbReference>
<accession>M0NV48</accession>
<dbReference type="GO" id="GO:0030170">
    <property type="term" value="F:pyridoxal phosphate binding"/>
    <property type="evidence" value="ECO:0007669"/>
    <property type="project" value="InterPro"/>
</dbReference>
<keyword evidence="3" id="KW-0456">Lyase</keyword>
<evidence type="ECO:0000256" key="3">
    <source>
        <dbReference type="ARBA" id="ARBA00023239"/>
    </source>
</evidence>
<comment type="cofactor">
    <cofactor evidence="1">
        <name>pyridoxal 5'-phosphate</name>
        <dbReference type="ChEBI" id="CHEBI:597326"/>
    </cofactor>
</comment>
<dbReference type="PANTHER" id="PTHR48078">
    <property type="entry name" value="THREONINE DEHYDRATASE, MITOCHONDRIAL-RELATED"/>
    <property type="match status" value="1"/>
</dbReference>
<name>M0NV48_9EURY</name>
<dbReference type="GO" id="GO:0006565">
    <property type="term" value="P:L-serine catabolic process"/>
    <property type="evidence" value="ECO:0007669"/>
    <property type="project" value="TreeGrafter"/>
</dbReference>
<dbReference type="Proteomes" id="UP000011650">
    <property type="component" value="Unassembled WGS sequence"/>
</dbReference>
<proteinExistence type="predicted"/>
<sequence length="409" mass="43195">MPGDRDPDRDRSDDRGSIRDLACPECGATVRDRWRCECGAPLEFADPPIPESRDRDSIDARDGLWAFDAFLAVGDDPADRVTLGEGMTPLVDADGRANSGEPPGAGDWNAAFKLEYVFPTGSFKDRGATTTLTRARELGVERVVEDSSGNAGAAIATYAARAGIDAAVYVPADVKESKLRAIRRAGAEPVRIEGSRANVTEACVAALGEGGEGERGREGDSGDSEGSAWYASHAWNPAFFEGTATVAYEIAFQRGWEAPDAVVTPLGHGTLFLGAYRGFRHLERAGWIDEVPRLFGAQAAGVAPIVRELHGADAADPEGRVNAAADGIQIAEPVRKREILAAVADTDGDALAVTQAAAERELDRLHAAGFYTEPTCAVAPAALRELRERGVLSPDDDVVVPLTGSGLKG</sequence>
<dbReference type="GO" id="GO:0003941">
    <property type="term" value="F:L-serine ammonia-lyase activity"/>
    <property type="evidence" value="ECO:0007669"/>
    <property type="project" value="TreeGrafter"/>
</dbReference>
<dbReference type="RefSeq" id="WP_008005092.1">
    <property type="nucleotide sequence ID" value="NZ_AOJG01000017.1"/>
</dbReference>
<evidence type="ECO:0000313" key="6">
    <source>
        <dbReference type="EMBL" id="EMA61443.1"/>
    </source>
</evidence>
<dbReference type="InterPro" id="IPR050147">
    <property type="entry name" value="Ser/Thr_Dehydratase"/>
</dbReference>
<dbReference type="PANTHER" id="PTHR48078:SF6">
    <property type="entry name" value="L-THREONINE DEHYDRATASE CATABOLIC TDCB"/>
    <property type="match status" value="1"/>
</dbReference>
<reference evidence="6 7" key="1">
    <citation type="journal article" date="2014" name="PLoS Genet.">
        <title>Phylogenetically driven sequencing of extremely halophilic archaea reveals strategies for static and dynamic osmo-response.</title>
        <authorList>
            <person name="Becker E.A."/>
            <person name="Seitzer P.M."/>
            <person name="Tritt A."/>
            <person name="Larsen D."/>
            <person name="Krusor M."/>
            <person name="Yao A.I."/>
            <person name="Wu D."/>
            <person name="Madern D."/>
            <person name="Eisen J.A."/>
            <person name="Darling A.E."/>
            <person name="Facciotti M.T."/>
        </authorList>
    </citation>
    <scope>NUCLEOTIDE SEQUENCE [LARGE SCALE GENOMIC DNA]</scope>
    <source>
        <strain evidence="6 7">DSM 21995</strain>
    </source>
</reference>
<dbReference type="GO" id="GO:0004794">
    <property type="term" value="F:threonine deaminase activity"/>
    <property type="evidence" value="ECO:0007669"/>
    <property type="project" value="TreeGrafter"/>
</dbReference>
<gene>
    <name evidence="6" type="ORF">C469_07086</name>
</gene>
<feature type="compositionally biased region" description="Basic and acidic residues" evidence="4">
    <location>
        <begin position="1"/>
        <end position="18"/>
    </location>
</feature>
<comment type="caution">
    <text evidence="6">The sequence shown here is derived from an EMBL/GenBank/DDBJ whole genome shotgun (WGS) entry which is preliminary data.</text>
</comment>
<dbReference type="PROSITE" id="PS00165">
    <property type="entry name" value="DEHYDRATASE_SER_THR"/>
    <property type="match status" value="1"/>
</dbReference>
<dbReference type="STRING" id="1227482.C469_07086"/>